<feature type="transmembrane region" description="Helical" evidence="7">
    <location>
        <begin position="194"/>
        <end position="211"/>
    </location>
</feature>
<keyword evidence="3 7" id="KW-1003">Cell membrane</keyword>
<proteinExistence type="inferred from homology"/>
<evidence type="ECO:0000313" key="9">
    <source>
        <dbReference type="Proteomes" id="UP001238370"/>
    </source>
</evidence>
<sequence>MTQLISIGSQPITLIVIFFLLSLLPIFVVIGTSFLKIVIILGILKNALGIQQVPPNMAITSVALTLTIFIMSPTILQVKKNLETNPIDINNNNYFESVDKNILSPYKDFLIKNTDVKKIDFFEKKAQEKWGAHSDVASKESIFILLPAFTLGQLESAFKIGFLLYLPFIAIDLIISNILLALGMMMVSPITISIPFKILLFILIGGWQKLFEYLLVVN</sequence>
<dbReference type="PANTHER" id="PTHR30587">
    <property type="entry name" value="FLAGELLAR BIOSYNTHETIC PROTEIN FLIP"/>
    <property type="match status" value="1"/>
</dbReference>
<dbReference type="NCBIfam" id="NF009438">
    <property type="entry name" value="PRK12797.1"/>
    <property type="match status" value="1"/>
</dbReference>
<dbReference type="Pfam" id="PF00813">
    <property type="entry name" value="FliP"/>
    <property type="match status" value="1"/>
</dbReference>
<reference evidence="8 9" key="1">
    <citation type="submission" date="2022-03" db="EMBL/GenBank/DDBJ databases">
        <title>Survey of Intraspecific Variation of Edwardsiella anguillarum Isolates from Non-Anguillid Fish Host Originating from Varied Geographic Locations.</title>
        <authorList>
            <person name="Armwood A.R."/>
            <person name="Woodyard E."/>
            <person name="Waldbieser G.C."/>
            <person name="Camus A.C."/>
            <person name="Divya D."/>
            <person name="Tekedar H."/>
            <person name="Soto E."/>
            <person name="Stein C."/>
            <person name="Ucko M."/>
            <person name="Ware C."/>
            <person name="Griffin M.J."/>
        </authorList>
    </citation>
    <scope>NUCLEOTIDE SEQUENCE [LARGE SCALE GENOMIC DNA]</scope>
    <source>
        <strain evidence="8 9">R18-35-2</strain>
    </source>
</reference>
<dbReference type="InterPro" id="IPR005773">
    <property type="entry name" value="T3SS_YscR-like"/>
</dbReference>
<feature type="transmembrane region" description="Helical" evidence="7">
    <location>
        <begin position="56"/>
        <end position="76"/>
    </location>
</feature>
<dbReference type="PROSITE" id="PS01061">
    <property type="entry name" value="FLIP_2"/>
    <property type="match status" value="1"/>
</dbReference>
<comment type="similarity">
    <text evidence="2 7">Belongs to the FliP/MopC/SpaP family.</text>
</comment>
<evidence type="ECO:0000256" key="3">
    <source>
        <dbReference type="ARBA" id="ARBA00022475"/>
    </source>
</evidence>
<dbReference type="PRINTS" id="PR01302">
    <property type="entry name" value="TYPE3IMPPROT"/>
</dbReference>
<comment type="subcellular location">
    <subcellularLocation>
        <location evidence="1">Cell membrane</location>
        <topology evidence="1">Multi-pass membrane protein</topology>
    </subcellularLocation>
</comment>
<evidence type="ECO:0000313" key="8">
    <source>
        <dbReference type="EMBL" id="WHP83550.1"/>
    </source>
</evidence>
<dbReference type="GeneID" id="33938995"/>
<evidence type="ECO:0000256" key="5">
    <source>
        <dbReference type="ARBA" id="ARBA00022989"/>
    </source>
</evidence>
<protein>
    <submittedName>
        <fullName evidence="8">Type III secretion system export apparatus subunit SctR</fullName>
    </submittedName>
</protein>
<evidence type="ECO:0000256" key="6">
    <source>
        <dbReference type="ARBA" id="ARBA00023136"/>
    </source>
</evidence>
<evidence type="ECO:0000256" key="2">
    <source>
        <dbReference type="ARBA" id="ARBA00006257"/>
    </source>
</evidence>
<name>A0ABY8SD42_9GAMM</name>
<keyword evidence="9" id="KW-1185">Reference proteome</keyword>
<feature type="transmembrane region" description="Helical" evidence="7">
    <location>
        <begin position="12"/>
        <end position="44"/>
    </location>
</feature>
<keyword evidence="6 7" id="KW-0472">Membrane</keyword>
<dbReference type="PANTHER" id="PTHR30587:SF3">
    <property type="entry name" value="VIRULENCE PROTEIN YSCR"/>
    <property type="match status" value="1"/>
</dbReference>
<dbReference type="RefSeq" id="WP_081926401.1">
    <property type="nucleotide sequence ID" value="NZ_AP028982.1"/>
</dbReference>
<evidence type="ECO:0000256" key="7">
    <source>
        <dbReference type="RuleBase" id="RU362070"/>
    </source>
</evidence>
<dbReference type="EMBL" id="CP094302">
    <property type="protein sequence ID" value="WHP83550.1"/>
    <property type="molecule type" value="Genomic_DNA"/>
</dbReference>
<keyword evidence="5 7" id="KW-1133">Transmembrane helix</keyword>
<gene>
    <name evidence="8" type="primary">sctR</name>
    <name evidence="8" type="ORF">MQ095_17660</name>
</gene>
<feature type="transmembrane region" description="Helical" evidence="7">
    <location>
        <begin position="162"/>
        <end position="182"/>
    </location>
</feature>
<dbReference type="Proteomes" id="UP001238370">
    <property type="component" value="Chromosome"/>
</dbReference>
<dbReference type="NCBIfam" id="TIGR01102">
    <property type="entry name" value="yscR"/>
    <property type="match status" value="1"/>
</dbReference>
<evidence type="ECO:0000256" key="1">
    <source>
        <dbReference type="ARBA" id="ARBA00004651"/>
    </source>
</evidence>
<evidence type="ECO:0000256" key="4">
    <source>
        <dbReference type="ARBA" id="ARBA00022692"/>
    </source>
</evidence>
<organism evidence="8 9">
    <name type="scientific">Edwardsiella anguillarum</name>
    <dbReference type="NCBI Taxonomy" id="1821960"/>
    <lineage>
        <taxon>Bacteria</taxon>
        <taxon>Pseudomonadati</taxon>
        <taxon>Pseudomonadota</taxon>
        <taxon>Gammaproteobacteria</taxon>
        <taxon>Enterobacterales</taxon>
        <taxon>Hafniaceae</taxon>
        <taxon>Edwardsiella</taxon>
    </lineage>
</organism>
<accession>A0ABY8SD42</accession>
<keyword evidence="4 7" id="KW-0812">Transmembrane</keyword>
<dbReference type="InterPro" id="IPR005838">
    <property type="entry name" value="T3SS_IM_P"/>
</dbReference>